<comment type="caution">
    <text evidence="1">The sequence shown here is derived from an EMBL/GenBank/DDBJ whole genome shotgun (WGS) entry which is preliminary data.</text>
</comment>
<dbReference type="InterPro" id="IPR027635">
    <property type="entry name" value="Lantibiotic2_lead_pep_dom"/>
</dbReference>
<proteinExistence type="predicted"/>
<reference evidence="2" key="1">
    <citation type="journal article" date="2019" name="Int. J. Syst. Evol. Microbiol.">
        <title>The Global Catalogue of Microorganisms (GCM) 10K type strain sequencing project: providing services to taxonomists for standard genome sequencing and annotation.</title>
        <authorList>
            <consortium name="The Broad Institute Genomics Platform"/>
            <consortium name="The Broad Institute Genome Sequencing Center for Infectious Disease"/>
            <person name="Wu L."/>
            <person name="Ma J."/>
        </authorList>
    </citation>
    <scope>NUCLEOTIDE SEQUENCE [LARGE SCALE GENOMIC DNA]</scope>
    <source>
        <strain evidence="2">JCM 31486</strain>
    </source>
</reference>
<evidence type="ECO:0000313" key="2">
    <source>
        <dbReference type="Proteomes" id="UP001597045"/>
    </source>
</evidence>
<evidence type="ECO:0000313" key="1">
    <source>
        <dbReference type="EMBL" id="MFD1047476.1"/>
    </source>
</evidence>
<dbReference type="NCBIfam" id="TIGR03898">
    <property type="entry name" value="lanti_MRSA_kill"/>
    <property type="match status" value="1"/>
</dbReference>
<protein>
    <submittedName>
        <fullName evidence="1">Mersacidin/lichenicidin family type 2 lantibiotic</fullName>
    </submittedName>
</protein>
<sequence length="74" mass="7559">MNQIKAWKDPEYRASLTGADRAGIAENPAGPSRLSLTDLDAVNGGTPTTVWCFTITVSIAACGGTKAVGSIGCC</sequence>
<organism evidence="1 2">
    <name type="scientific">Kibdelosporangium lantanae</name>
    <dbReference type="NCBI Taxonomy" id="1497396"/>
    <lineage>
        <taxon>Bacteria</taxon>
        <taxon>Bacillati</taxon>
        <taxon>Actinomycetota</taxon>
        <taxon>Actinomycetes</taxon>
        <taxon>Pseudonocardiales</taxon>
        <taxon>Pseudonocardiaceae</taxon>
        <taxon>Kibdelosporangium</taxon>
    </lineage>
</organism>
<dbReference type="Proteomes" id="UP001597045">
    <property type="component" value="Unassembled WGS sequence"/>
</dbReference>
<dbReference type="EMBL" id="JBHTIS010001094">
    <property type="protein sequence ID" value="MFD1047476.1"/>
    <property type="molecule type" value="Genomic_DNA"/>
</dbReference>
<accession>A0ABW3M9Q1</accession>
<name>A0ABW3M9Q1_9PSEU</name>
<keyword evidence="2" id="KW-1185">Reference proteome</keyword>
<gene>
    <name evidence="1" type="ORF">ACFQ1S_18990</name>
</gene>